<protein>
    <submittedName>
        <fullName evidence="2">Uncharacterized protein</fullName>
    </submittedName>
</protein>
<keyword evidence="3" id="KW-1185">Reference proteome</keyword>
<dbReference type="EMBL" id="ADFV01106770">
    <property type="status" value="NOT_ANNOTATED_CDS"/>
    <property type="molecule type" value="Genomic_DNA"/>
</dbReference>
<proteinExistence type="predicted"/>
<reference evidence="2 3" key="1">
    <citation type="submission" date="2012-10" db="EMBL/GenBank/DDBJ databases">
        <authorList>
            <consortium name="Gibbon Genome Sequencing Consortium"/>
        </authorList>
    </citation>
    <scope>NUCLEOTIDE SEQUENCE [LARGE SCALE GENOMIC DNA]</scope>
</reference>
<accession>A0A2I3GIY8</accession>
<dbReference type="GeneTree" id="ENSGT00910000146899"/>
<evidence type="ECO:0000313" key="3">
    <source>
        <dbReference type="Proteomes" id="UP000001073"/>
    </source>
</evidence>
<dbReference type="Proteomes" id="UP000001073">
    <property type="component" value="Chromosome 24"/>
</dbReference>
<dbReference type="AlphaFoldDB" id="A0A2I3GIY8"/>
<evidence type="ECO:0000313" key="2">
    <source>
        <dbReference type="Ensembl" id="ENSNLEP00000031275.1"/>
    </source>
</evidence>
<name>A0A2I3GIY8_NOMLE</name>
<feature type="region of interest" description="Disordered" evidence="1">
    <location>
        <begin position="87"/>
        <end position="107"/>
    </location>
</feature>
<reference evidence="2" key="3">
    <citation type="submission" date="2025-09" db="UniProtKB">
        <authorList>
            <consortium name="Ensembl"/>
        </authorList>
    </citation>
    <scope>IDENTIFICATION</scope>
</reference>
<evidence type="ECO:0000256" key="1">
    <source>
        <dbReference type="SAM" id="MobiDB-lite"/>
    </source>
</evidence>
<feature type="region of interest" description="Disordered" evidence="1">
    <location>
        <begin position="1"/>
        <end position="63"/>
    </location>
</feature>
<dbReference type="InParanoid" id="A0A2I3GIY8"/>
<sequence>GDAGVPRRMLHHSECATKQDPGACGPVSSLSQREAGSPARVPTVSAGLRNGPEKSGQGNVFLARPARPARGTYGRYSVRLEMALDPTGAGEWENTPEGGRTEAGRELSDVDEKYLDSCKLWSVMGNWNQRFQREGGRKREEKGE</sequence>
<reference evidence="2" key="2">
    <citation type="submission" date="2025-08" db="UniProtKB">
        <authorList>
            <consortium name="Ensembl"/>
        </authorList>
    </citation>
    <scope>IDENTIFICATION</scope>
</reference>
<dbReference type="OMA" id="EWENTPE"/>
<dbReference type="Ensembl" id="ENSNLET00000034717.1">
    <property type="protein sequence ID" value="ENSNLEP00000031275.1"/>
    <property type="gene ID" value="ENSNLEG00000031101.1"/>
</dbReference>
<organism evidence="2 3">
    <name type="scientific">Nomascus leucogenys</name>
    <name type="common">Northern white-cheeked gibbon</name>
    <name type="synonym">Hylobates leucogenys</name>
    <dbReference type="NCBI Taxonomy" id="61853"/>
    <lineage>
        <taxon>Eukaryota</taxon>
        <taxon>Metazoa</taxon>
        <taxon>Chordata</taxon>
        <taxon>Craniata</taxon>
        <taxon>Vertebrata</taxon>
        <taxon>Euteleostomi</taxon>
        <taxon>Mammalia</taxon>
        <taxon>Eutheria</taxon>
        <taxon>Euarchontoglires</taxon>
        <taxon>Primates</taxon>
        <taxon>Haplorrhini</taxon>
        <taxon>Catarrhini</taxon>
        <taxon>Hylobatidae</taxon>
        <taxon>Nomascus</taxon>
    </lineage>
</organism>